<comment type="subunit">
    <text evidence="9">Microtubule inner protein component of sperm flagellar doublet microtubules.</text>
</comment>
<evidence type="ECO:0000256" key="6">
    <source>
        <dbReference type="ARBA" id="ARBA00023069"/>
    </source>
</evidence>
<evidence type="ECO:0000256" key="1">
    <source>
        <dbReference type="ARBA" id="ARBA00004611"/>
    </source>
</evidence>
<gene>
    <name evidence="11" type="ORF">AB1Y20_023258</name>
</gene>
<dbReference type="AlphaFoldDB" id="A0AB34JCN4"/>
<evidence type="ECO:0000256" key="10">
    <source>
        <dbReference type="SAM" id="Coils"/>
    </source>
</evidence>
<keyword evidence="7" id="KW-0206">Cytoskeleton</keyword>
<accession>A0AB34JCN4</accession>
<comment type="caution">
    <text evidence="11">The sequence shown here is derived from an EMBL/GenBank/DDBJ whole genome shotgun (WGS) entry which is preliminary data.</text>
</comment>
<feature type="coiled-coil region" evidence="10">
    <location>
        <begin position="170"/>
        <end position="264"/>
    </location>
</feature>
<comment type="subcellular location">
    <subcellularLocation>
        <location evidence="1">Cytoplasm</location>
        <location evidence="1">Cytoskeleton</location>
        <location evidence="1">Flagellum axoneme</location>
    </subcellularLocation>
</comment>
<keyword evidence="8" id="KW-0966">Cell projection</keyword>
<keyword evidence="5 10" id="KW-0175">Coiled coil</keyword>
<dbReference type="Proteomes" id="UP001515480">
    <property type="component" value="Unassembled WGS sequence"/>
</dbReference>
<protein>
    <recommendedName>
        <fullName evidence="13">RIB43A-like with coiled-coils protein 2</fullName>
    </recommendedName>
</protein>
<proteinExistence type="inferred from homology"/>
<dbReference type="Pfam" id="PF05914">
    <property type="entry name" value="RIB43A"/>
    <property type="match status" value="1"/>
</dbReference>
<keyword evidence="4" id="KW-0282">Flagellum</keyword>
<evidence type="ECO:0008006" key="13">
    <source>
        <dbReference type="Google" id="ProtNLM"/>
    </source>
</evidence>
<keyword evidence="6" id="KW-0969">Cilium</keyword>
<feature type="coiled-coil region" evidence="10">
    <location>
        <begin position="48"/>
        <end position="88"/>
    </location>
</feature>
<evidence type="ECO:0000256" key="3">
    <source>
        <dbReference type="ARBA" id="ARBA00022490"/>
    </source>
</evidence>
<evidence type="ECO:0000256" key="7">
    <source>
        <dbReference type="ARBA" id="ARBA00023212"/>
    </source>
</evidence>
<dbReference type="InterPro" id="IPR008805">
    <property type="entry name" value="RIB43A"/>
</dbReference>
<reference evidence="11 12" key="1">
    <citation type="journal article" date="2024" name="Science">
        <title>Giant polyketide synthase enzymes in the biosynthesis of giant marine polyether toxins.</title>
        <authorList>
            <person name="Fallon T.R."/>
            <person name="Shende V.V."/>
            <person name="Wierzbicki I.H."/>
            <person name="Pendleton A.L."/>
            <person name="Watervoot N.F."/>
            <person name="Auber R.P."/>
            <person name="Gonzalez D.J."/>
            <person name="Wisecaver J.H."/>
            <person name="Moore B.S."/>
        </authorList>
    </citation>
    <scope>NUCLEOTIDE SEQUENCE [LARGE SCALE GENOMIC DNA]</scope>
    <source>
        <strain evidence="11 12">12B1</strain>
    </source>
</reference>
<dbReference type="EMBL" id="JBGBPQ010000009">
    <property type="protein sequence ID" value="KAL1519750.1"/>
    <property type="molecule type" value="Genomic_DNA"/>
</dbReference>
<comment type="similarity">
    <text evidence="2">Belongs to the RIB43A family.</text>
</comment>
<dbReference type="PANTHER" id="PTHR14517:SF6">
    <property type="entry name" value="RE41410P"/>
    <property type="match status" value="1"/>
</dbReference>
<evidence type="ECO:0000313" key="11">
    <source>
        <dbReference type="EMBL" id="KAL1519750.1"/>
    </source>
</evidence>
<keyword evidence="3" id="KW-0963">Cytoplasm</keyword>
<evidence type="ECO:0000256" key="9">
    <source>
        <dbReference type="ARBA" id="ARBA00046435"/>
    </source>
</evidence>
<evidence type="ECO:0000256" key="8">
    <source>
        <dbReference type="ARBA" id="ARBA00023273"/>
    </source>
</evidence>
<evidence type="ECO:0000256" key="5">
    <source>
        <dbReference type="ARBA" id="ARBA00023054"/>
    </source>
</evidence>
<evidence type="ECO:0000256" key="4">
    <source>
        <dbReference type="ARBA" id="ARBA00022846"/>
    </source>
</evidence>
<evidence type="ECO:0000256" key="2">
    <source>
        <dbReference type="ARBA" id="ARBA00006875"/>
    </source>
</evidence>
<name>A0AB34JCN4_PRYPA</name>
<sequence>MSGTMASHSIVSLAASTFGGGDPKQDAAIAQRRALEAERLKRIKDPKLRTMGVDLDALNAQIAEKEEQKAAERALEQAYDEQRLLQDQRLAYLEQERLRAERANHAALLEFHKNMQGKEKSREFDLNDPKANLKSGYPEDNSQVSVSAMQKFEGEDGNHALKMRLQNEELQAWCAEAIRLKAEAKAKEAEAEAAHMARAMEMDALKANLEAAARHARKEAQASLAEYNLAMVAAKQERERARQAADMQDNISEMQANLANAAMADDPAFGRSFLNPNRLRRDHYKGMSAAEKEAIKQEQIAQRDLYLERKAREKAEEEAVNAQMDQYAKMQLYNDAQEAALRAEMRKKVMEENQSLAASQLAAKTYLNTKVFNNEIDDSFFEQFNTTSR</sequence>
<evidence type="ECO:0000313" key="12">
    <source>
        <dbReference type="Proteomes" id="UP001515480"/>
    </source>
</evidence>
<organism evidence="11 12">
    <name type="scientific">Prymnesium parvum</name>
    <name type="common">Toxic golden alga</name>
    <dbReference type="NCBI Taxonomy" id="97485"/>
    <lineage>
        <taxon>Eukaryota</taxon>
        <taxon>Haptista</taxon>
        <taxon>Haptophyta</taxon>
        <taxon>Prymnesiophyceae</taxon>
        <taxon>Prymnesiales</taxon>
        <taxon>Prymnesiaceae</taxon>
        <taxon>Prymnesium</taxon>
    </lineage>
</organism>
<keyword evidence="12" id="KW-1185">Reference proteome</keyword>
<dbReference type="PANTHER" id="PTHR14517">
    <property type="entry name" value="RIB43A-RELATED"/>
    <property type="match status" value="1"/>
</dbReference>